<dbReference type="PANTHER" id="PTHR48021:SF1">
    <property type="entry name" value="GH07001P-RELATED"/>
    <property type="match status" value="1"/>
</dbReference>
<sequence length="134" mass="14350">QLCFAAAANLGAISSGITLGFSAVALPVLENVTESQASWIASITSIGMPFGCLLIGPMVDGLGRKRTLMFVNIPTLIGWIFIATAYEPWYLNQLYAGRFLTGFSCVLACQPAVVYVSEVTDKKLRGVLATWTVI</sequence>
<evidence type="ECO:0000256" key="2">
    <source>
        <dbReference type="ARBA" id="ARBA00022692"/>
    </source>
</evidence>
<evidence type="ECO:0000313" key="8">
    <source>
        <dbReference type="Proteomes" id="UP001233999"/>
    </source>
</evidence>
<evidence type="ECO:0000313" key="7">
    <source>
        <dbReference type="EMBL" id="KAJ9599754.1"/>
    </source>
</evidence>
<keyword evidence="2 5" id="KW-0812">Transmembrane</keyword>
<reference evidence="7" key="1">
    <citation type="journal article" date="2023" name="IScience">
        <title>Live-bearing cockroach genome reveals convergent evolutionary mechanisms linked to viviparity in insects and beyond.</title>
        <authorList>
            <person name="Fouks B."/>
            <person name="Harrison M.C."/>
            <person name="Mikhailova A.A."/>
            <person name="Marchal E."/>
            <person name="English S."/>
            <person name="Carruthers M."/>
            <person name="Jennings E.C."/>
            <person name="Chiamaka E.L."/>
            <person name="Frigard R.A."/>
            <person name="Pippel M."/>
            <person name="Attardo G.M."/>
            <person name="Benoit J.B."/>
            <person name="Bornberg-Bauer E."/>
            <person name="Tobe S.S."/>
        </authorList>
    </citation>
    <scope>NUCLEOTIDE SEQUENCE</scope>
    <source>
        <strain evidence="7">Stay&amp;Tobe</strain>
    </source>
</reference>
<evidence type="ECO:0000259" key="6">
    <source>
        <dbReference type="PROSITE" id="PS50850"/>
    </source>
</evidence>
<dbReference type="Gene3D" id="1.20.1250.20">
    <property type="entry name" value="MFS general substrate transporter like domains"/>
    <property type="match status" value="1"/>
</dbReference>
<evidence type="ECO:0000256" key="3">
    <source>
        <dbReference type="ARBA" id="ARBA00022989"/>
    </source>
</evidence>
<dbReference type="PROSITE" id="PS50850">
    <property type="entry name" value="MFS"/>
    <property type="match status" value="1"/>
</dbReference>
<dbReference type="InterPro" id="IPR005828">
    <property type="entry name" value="MFS_sugar_transport-like"/>
</dbReference>
<evidence type="ECO:0000256" key="5">
    <source>
        <dbReference type="SAM" id="Phobius"/>
    </source>
</evidence>
<feature type="transmembrane region" description="Helical" evidence="5">
    <location>
        <begin position="38"/>
        <end position="56"/>
    </location>
</feature>
<name>A0AAD8AIF6_DIPPU</name>
<gene>
    <name evidence="7" type="ORF">L9F63_026396</name>
</gene>
<dbReference type="Pfam" id="PF00083">
    <property type="entry name" value="Sugar_tr"/>
    <property type="match status" value="1"/>
</dbReference>
<dbReference type="InterPro" id="IPR036259">
    <property type="entry name" value="MFS_trans_sf"/>
</dbReference>
<comment type="subcellular location">
    <subcellularLocation>
        <location evidence="1">Membrane</location>
        <topology evidence="1">Multi-pass membrane protein</topology>
    </subcellularLocation>
</comment>
<organism evidence="7 8">
    <name type="scientific">Diploptera punctata</name>
    <name type="common">Pacific beetle cockroach</name>
    <dbReference type="NCBI Taxonomy" id="6984"/>
    <lineage>
        <taxon>Eukaryota</taxon>
        <taxon>Metazoa</taxon>
        <taxon>Ecdysozoa</taxon>
        <taxon>Arthropoda</taxon>
        <taxon>Hexapoda</taxon>
        <taxon>Insecta</taxon>
        <taxon>Pterygota</taxon>
        <taxon>Neoptera</taxon>
        <taxon>Polyneoptera</taxon>
        <taxon>Dictyoptera</taxon>
        <taxon>Blattodea</taxon>
        <taxon>Blaberoidea</taxon>
        <taxon>Blaberidae</taxon>
        <taxon>Diplopterinae</taxon>
        <taxon>Diploptera</taxon>
    </lineage>
</organism>
<dbReference type="SUPFAM" id="SSF103473">
    <property type="entry name" value="MFS general substrate transporter"/>
    <property type="match status" value="1"/>
</dbReference>
<keyword evidence="3 5" id="KW-1133">Transmembrane helix</keyword>
<dbReference type="InterPro" id="IPR050549">
    <property type="entry name" value="MFS_Trehalose_Transporter"/>
</dbReference>
<dbReference type="EMBL" id="JASPKZ010000547">
    <property type="protein sequence ID" value="KAJ9599754.1"/>
    <property type="molecule type" value="Genomic_DNA"/>
</dbReference>
<accession>A0AAD8AIF6</accession>
<feature type="transmembrane region" description="Helical" evidence="5">
    <location>
        <begin position="95"/>
        <end position="116"/>
    </location>
</feature>
<feature type="transmembrane region" description="Helical" evidence="5">
    <location>
        <begin position="68"/>
        <end position="89"/>
    </location>
</feature>
<dbReference type="AlphaFoldDB" id="A0AAD8AIF6"/>
<feature type="non-terminal residue" evidence="7">
    <location>
        <position position="1"/>
    </location>
</feature>
<feature type="non-terminal residue" evidence="7">
    <location>
        <position position="134"/>
    </location>
</feature>
<dbReference type="PANTHER" id="PTHR48021">
    <property type="match status" value="1"/>
</dbReference>
<evidence type="ECO:0000256" key="4">
    <source>
        <dbReference type="ARBA" id="ARBA00023136"/>
    </source>
</evidence>
<dbReference type="Proteomes" id="UP001233999">
    <property type="component" value="Unassembled WGS sequence"/>
</dbReference>
<reference evidence="7" key="2">
    <citation type="submission" date="2023-05" db="EMBL/GenBank/DDBJ databases">
        <authorList>
            <person name="Fouks B."/>
        </authorList>
    </citation>
    <scope>NUCLEOTIDE SEQUENCE</scope>
    <source>
        <strain evidence="7">Stay&amp;Tobe</strain>
        <tissue evidence="7">Testes</tissue>
    </source>
</reference>
<feature type="domain" description="Major facilitator superfamily (MFS) profile" evidence="6">
    <location>
        <begin position="1"/>
        <end position="134"/>
    </location>
</feature>
<evidence type="ECO:0000256" key="1">
    <source>
        <dbReference type="ARBA" id="ARBA00004141"/>
    </source>
</evidence>
<dbReference type="GO" id="GO:0016020">
    <property type="term" value="C:membrane"/>
    <property type="evidence" value="ECO:0007669"/>
    <property type="project" value="UniProtKB-SubCell"/>
</dbReference>
<comment type="caution">
    <text evidence="7">The sequence shown here is derived from an EMBL/GenBank/DDBJ whole genome shotgun (WGS) entry which is preliminary data.</text>
</comment>
<keyword evidence="4 5" id="KW-0472">Membrane</keyword>
<dbReference type="GO" id="GO:0022857">
    <property type="term" value="F:transmembrane transporter activity"/>
    <property type="evidence" value="ECO:0007669"/>
    <property type="project" value="InterPro"/>
</dbReference>
<keyword evidence="8" id="KW-1185">Reference proteome</keyword>
<proteinExistence type="predicted"/>
<dbReference type="InterPro" id="IPR020846">
    <property type="entry name" value="MFS_dom"/>
</dbReference>
<protein>
    <recommendedName>
        <fullName evidence="6">Major facilitator superfamily (MFS) profile domain-containing protein</fullName>
    </recommendedName>
</protein>